<name>A0A561ESG8_9ACTN</name>
<dbReference type="Proteomes" id="UP000318416">
    <property type="component" value="Unassembled WGS sequence"/>
</dbReference>
<evidence type="ECO:0000313" key="3">
    <source>
        <dbReference type="Proteomes" id="UP000318416"/>
    </source>
</evidence>
<feature type="domain" description="SnoaL-like" evidence="1">
    <location>
        <begin position="11"/>
        <end position="139"/>
    </location>
</feature>
<dbReference type="AlphaFoldDB" id="A0A561ESG8"/>
<dbReference type="EMBL" id="VIVR01000001">
    <property type="protein sequence ID" value="TWE18560.1"/>
    <property type="molecule type" value="Genomic_DNA"/>
</dbReference>
<evidence type="ECO:0000259" key="1">
    <source>
        <dbReference type="Pfam" id="PF13577"/>
    </source>
</evidence>
<organism evidence="2 3">
    <name type="scientific">Kitasatospora atroaurantiaca</name>
    <dbReference type="NCBI Taxonomy" id="285545"/>
    <lineage>
        <taxon>Bacteria</taxon>
        <taxon>Bacillati</taxon>
        <taxon>Actinomycetota</taxon>
        <taxon>Actinomycetes</taxon>
        <taxon>Kitasatosporales</taxon>
        <taxon>Streptomycetaceae</taxon>
        <taxon>Kitasatospora</taxon>
    </lineage>
</organism>
<evidence type="ECO:0000313" key="2">
    <source>
        <dbReference type="EMBL" id="TWE18560.1"/>
    </source>
</evidence>
<protein>
    <submittedName>
        <fullName evidence="2">SnoaL-like protein</fullName>
    </submittedName>
</protein>
<dbReference type="Gene3D" id="3.10.450.50">
    <property type="match status" value="1"/>
</dbReference>
<comment type="caution">
    <text evidence="2">The sequence shown here is derived from an EMBL/GenBank/DDBJ whole genome shotgun (WGS) entry which is preliminary data.</text>
</comment>
<gene>
    <name evidence="2" type="ORF">FB465_3640</name>
</gene>
<accession>A0A561ESG8</accession>
<sequence length="155" mass="16948">MLRELLGAFVDRDAVARLIDRYLASLDERVFDEAWARSFFTEDVRLEFPVGSRTGRAGLAEFQAAAMAKFGRTLHVGSNHAIAVHGDRATLSFNLLAAHVHSDAAHAERGYAPGTHFDIGGRMDGEAERTESGWRLSRLALQLVWTTGEPPAATA</sequence>
<dbReference type="InterPro" id="IPR032710">
    <property type="entry name" value="NTF2-like_dom_sf"/>
</dbReference>
<reference evidence="2 3" key="1">
    <citation type="submission" date="2019-06" db="EMBL/GenBank/DDBJ databases">
        <title>Sequencing the genomes of 1000 actinobacteria strains.</title>
        <authorList>
            <person name="Klenk H.-P."/>
        </authorList>
    </citation>
    <scope>NUCLEOTIDE SEQUENCE [LARGE SCALE GENOMIC DNA]</scope>
    <source>
        <strain evidence="2 3">DSM 41649</strain>
    </source>
</reference>
<proteinExistence type="predicted"/>
<dbReference type="Pfam" id="PF13577">
    <property type="entry name" value="SnoaL_4"/>
    <property type="match status" value="1"/>
</dbReference>
<dbReference type="OrthoDB" id="2599042at2"/>
<keyword evidence="3" id="KW-1185">Reference proteome</keyword>
<dbReference type="SUPFAM" id="SSF54427">
    <property type="entry name" value="NTF2-like"/>
    <property type="match status" value="1"/>
</dbReference>
<dbReference type="InterPro" id="IPR037401">
    <property type="entry name" value="SnoaL-like"/>
</dbReference>